<feature type="signal peptide" evidence="1">
    <location>
        <begin position="1"/>
        <end position="20"/>
    </location>
</feature>
<dbReference type="EMBL" id="AQHW01000017">
    <property type="protein sequence ID" value="KKB54008.1"/>
    <property type="molecule type" value="Genomic_DNA"/>
</dbReference>
<sequence length="144" mass="15592">MRKKITFILLLSFAFLQINAQGNAPSSISSFGCSEEGLTITSGEGSYAVDTNGPRVISINGPQRPEVGEEVFYEAVLDFSVPGVTYNWTVPSSATIIYNLGSKILVKFAQYGVFWIQCSAENADGTTTLAYAKKVEVMRPVPPL</sequence>
<dbReference type="InterPro" id="IPR035986">
    <property type="entry name" value="PKD_dom_sf"/>
</dbReference>
<accession>A0A0F5J8D8</accession>
<gene>
    <name evidence="2" type="ORF">HMPREF1536_03589</name>
</gene>
<evidence type="ECO:0000256" key="1">
    <source>
        <dbReference type="SAM" id="SignalP"/>
    </source>
</evidence>
<dbReference type="Proteomes" id="UP000033035">
    <property type="component" value="Unassembled WGS sequence"/>
</dbReference>
<comment type="caution">
    <text evidence="2">The sequence shown here is derived from an EMBL/GenBank/DDBJ whole genome shotgun (WGS) entry which is preliminary data.</text>
</comment>
<dbReference type="SUPFAM" id="SSF49299">
    <property type="entry name" value="PKD domain"/>
    <property type="match status" value="1"/>
</dbReference>
<keyword evidence="1" id="KW-0732">Signal</keyword>
<feature type="chain" id="PRO_5002489799" description="Ig-like domain-containing protein" evidence="1">
    <location>
        <begin position="21"/>
        <end position="144"/>
    </location>
</feature>
<dbReference type="PROSITE" id="PS51257">
    <property type="entry name" value="PROKAR_LIPOPROTEIN"/>
    <property type="match status" value="1"/>
</dbReference>
<proteinExistence type="predicted"/>
<protein>
    <recommendedName>
        <fullName evidence="4">Ig-like domain-containing protein</fullName>
    </recommendedName>
</protein>
<evidence type="ECO:0000313" key="3">
    <source>
        <dbReference type="Proteomes" id="UP000033035"/>
    </source>
</evidence>
<name>A0A0F5J8D8_9BACT</name>
<dbReference type="RefSeq" id="WP_028726760.1">
    <property type="nucleotide sequence ID" value="NZ_AUAE01000010.1"/>
</dbReference>
<evidence type="ECO:0000313" key="2">
    <source>
        <dbReference type="EMBL" id="KKB54008.1"/>
    </source>
</evidence>
<dbReference type="AlphaFoldDB" id="A0A0F5J8D8"/>
<evidence type="ECO:0008006" key="4">
    <source>
        <dbReference type="Google" id="ProtNLM"/>
    </source>
</evidence>
<dbReference type="PATRIC" id="fig|1203610.3.peg.3658"/>
<dbReference type="HOGENOM" id="CLU_1794626_0_0_10"/>
<reference evidence="2 3" key="1">
    <citation type="submission" date="2013-04" db="EMBL/GenBank/DDBJ databases">
        <title>The Genome Sequence of Parabacteroides gordonii DSM 23371.</title>
        <authorList>
            <consortium name="The Broad Institute Genomics Platform"/>
            <person name="Earl A."/>
            <person name="Ward D."/>
            <person name="Feldgarden M."/>
            <person name="Gevers D."/>
            <person name="Martens E."/>
            <person name="Sakamoto M."/>
            <person name="Benno Y."/>
            <person name="Suzuki N."/>
            <person name="Matsunaga N."/>
            <person name="Koshihara K."/>
            <person name="Seki M."/>
            <person name="Komiya H."/>
            <person name="Walker B."/>
            <person name="Young S."/>
            <person name="Zeng Q."/>
            <person name="Gargeya S."/>
            <person name="Fitzgerald M."/>
            <person name="Haas B."/>
            <person name="Abouelleil A."/>
            <person name="Allen A.W."/>
            <person name="Alvarado L."/>
            <person name="Arachchi H.M."/>
            <person name="Berlin A.M."/>
            <person name="Chapman S.B."/>
            <person name="Gainer-Dewar J."/>
            <person name="Goldberg J."/>
            <person name="Griggs A."/>
            <person name="Gujja S."/>
            <person name="Hansen M."/>
            <person name="Howarth C."/>
            <person name="Imamovic A."/>
            <person name="Ireland A."/>
            <person name="Larimer J."/>
            <person name="McCowan C."/>
            <person name="Murphy C."/>
            <person name="Pearson M."/>
            <person name="Poon T.W."/>
            <person name="Priest M."/>
            <person name="Roberts A."/>
            <person name="Saif S."/>
            <person name="Shea T."/>
            <person name="Sisk P."/>
            <person name="Sykes S."/>
            <person name="Wortman J."/>
            <person name="Nusbaum C."/>
            <person name="Birren B."/>
        </authorList>
    </citation>
    <scope>NUCLEOTIDE SEQUENCE [LARGE SCALE GENOMIC DNA]</scope>
    <source>
        <strain evidence="2 3">MS-1</strain>
    </source>
</reference>
<organism evidence="2 3">
    <name type="scientific">Parabacteroides gordonii MS-1 = DSM 23371</name>
    <dbReference type="NCBI Taxonomy" id="1203610"/>
    <lineage>
        <taxon>Bacteria</taxon>
        <taxon>Pseudomonadati</taxon>
        <taxon>Bacteroidota</taxon>
        <taxon>Bacteroidia</taxon>
        <taxon>Bacteroidales</taxon>
        <taxon>Tannerellaceae</taxon>
        <taxon>Parabacteroides</taxon>
    </lineage>
</organism>
<keyword evidence="3" id="KW-1185">Reference proteome</keyword>